<comment type="pathway">
    <text evidence="1">Carbohydrate degradation; glycolysis; D-glyceraldehyde 3-phosphate and glycerone phosphate from D-glucose: step 1/4.</text>
</comment>
<dbReference type="InterPro" id="IPR043129">
    <property type="entry name" value="ATPase_NBD"/>
</dbReference>
<dbReference type="OrthoDB" id="419537at2759"/>
<dbReference type="OMA" id="CYLEKIS"/>
<dbReference type="UniPathway" id="UPA00242"/>
<name>A0A401RU53_CHIPU</name>
<keyword evidence="6" id="KW-0808">Transferase</keyword>
<sequence length="221" mass="24975">MTMSCGDTTVHPEVDRILSLFQVSKEQLHLVMHRLREEMERGLSRNTYQEASVRMLPTFIRSLPAGKVNGSFLALDLGGTNFRVLLVRFGSACEDAEHMVSESYRIPHKLMQASGQQLFDYIVDCIIKFLSNQNIKEPPPLGFTFSFPYQQTGLDQGILLNWTKGFDIPDCVGKDVVQLLREAIQRRQEFNLDVAVIINDTVGTLMSCAYEDPKCEIGLIV</sequence>
<keyword evidence="6" id="KW-0067">ATP-binding</keyword>
<dbReference type="GO" id="GO:0005536">
    <property type="term" value="F:D-glucose binding"/>
    <property type="evidence" value="ECO:0007669"/>
    <property type="project" value="InterPro"/>
</dbReference>
<feature type="non-terminal residue" evidence="8">
    <location>
        <position position="221"/>
    </location>
</feature>
<evidence type="ECO:0000259" key="7">
    <source>
        <dbReference type="Pfam" id="PF00349"/>
    </source>
</evidence>
<dbReference type="PRINTS" id="PR00475">
    <property type="entry name" value="HEXOKINASE"/>
</dbReference>
<comment type="similarity">
    <text evidence="6">Belongs to the hexokinase family.</text>
</comment>
<dbReference type="EC" id="2.7.1.-" evidence="6"/>
<dbReference type="PANTHER" id="PTHR19443">
    <property type="entry name" value="HEXOKINASE"/>
    <property type="match status" value="1"/>
</dbReference>
<gene>
    <name evidence="8" type="ORF">chiPu_0020138</name>
</gene>
<dbReference type="GO" id="GO:0008865">
    <property type="term" value="F:fructokinase activity"/>
    <property type="evidence" value="ECO:0007669"/>
    <property type="project" value="TreeGrafter"/>
</dbReference>
<organism evidence="8 9">
    <name type="scientific">Chiloscyllium punctatum</name>
    <name type="common">Brownbanded bambooshark</name>
    <name type="synonym">Hemiscyllium punctatum</name>
    <dbReference type="NCBI Taxonomy" id="137246"/>
    <lineage>
        <taxon>Eukaryota</taxon>
        <taxon>Metazoa</taxon>
        <taxon>Chordata</taxon>
        <taxon>Craniata</taxon>
        <taxon>Vertebrata</taxon>
        <taxon>Chondrichthyes</taxon>
        <taxon>Elasmobranchii</taxon>
        <taxon>Galeomorphii</taxon>
        <taxon>Galeoidea</taxon>
        <taxon>Orectolobiformes</taxon>
        <taxon>Hemiscylliidae</taxon>
        <taxon>Chiloscyllium</taxon>
    </lineage>
</organism>
<comment type="catalytic activity">
    <reaction evidence="4">
        <text>a D-hexose + ATP = a D-hexose 6-phosphate + ADP + H(+)</text>
        <dbReference type="Rhea" id="RHEA:22740"/>
        <dbReference type="ChEBI" id="CHEBI:4194"/>
        <dbReference type="ChEBI" id="CHEBI:15378"/>
        <dbReference type="ChEBI" id="CHEBI:30616"/>
        <dbReference type="ChEBI" id="CHEBI:229467"/>
        <dbReference type="ChEBI" id="CHEBI:456216"/>
        <dbReference type="EC" id="2.7.1.1"/>
    </reaction>
    <physiologicalReaction direction="left-to-right" evidence="4">
        <dbReference type="Rhea" id="RHEA:22741"/>
    </physiologicalReaction>
</comment>
<dbReference type="Pfam" id="PF00349">
    <property type="entry name" value="Hexokinase_1"/>
    <property type="match status" value="1"/>
</dbReference>
<dbReference type="EMBL" id="BEZZ01002380">
    <property type="protein sequence ID" value="GCC21663.1"/>
    <property type="molecule type" value="Genomic_DNA"/>
</dbReference>
<protein>
    <recommendedName>
        <fullName evidence="6">Phosphotransferase</fullName>
        <ecNumber evidence="6">2.7.1.-</ecNumber>
    </recommendedName>
</protein>
<accession>A0A401RU53</accession>
<dbReference type="Gene3D" id="1.10.287.1250">
    <property type="match status" value="1"/>
</dbReference>
<dbReference type="GO" id="GO:0006006">
    <property type="term" value="P:glucose metabolic process"/>
    <property type="evidence" value="ECO:0007669"/>
    <property type="project" value="TreeGrafter"/>
</dbReference>
<keyword evidence="6" id="KW-0418">Kinase</keyword>
<dbReference type="GO" id="GO:0001678">
    <property type="term" value="P:intracellular glucose homeostasis"/>
    <property type="evidence" value="ECO:0007669"/>
    <property type="project" value="InterPro"/>
</dbReference>
<keyword evidence="3 6" id="KW-0324">Glycolysis</keyword>
<dbReference type="STRING" id="137246.A0A401RU53"/>
<evidence type="ECO:0000313" key="8">
    <source>
        <dbReference type="EMBL" id="GCC21663.1"/>
    </source>
</evidence>
<dbReference type="GO" id="GO:0004340">
    <property type="term" value="F:glucokinase activity"/>
    <property type="evidence" value="ECO:0007669"/>
    <property type="project" value="TreeGrafter"/>
</dbReference>
<evidence type="ECO:0000313" key="9">
    <source>
        <dbReference type="Proteomes" id="UP000287033"/>
    </source>
</evidence>
<dbReference type="AlphaFoldDB" id="A0A401RU53"/>
<dbReference type="Gene3D" id="3.30.420.40">
    <property type="match status" value="1"/>
</dbReference>
<dbReference type="GO" id="GO:0005524">
    <property type="term" value="F:ATP binding"/>
    <property type="evidence" value="ECO:0007669"/>
    <property type="project" value="UniProtKB-UniRule"/>
</dbReference>
<dbReference type="GO" id="GO:0006096">
    <property type="term" value="P:glycolytic process"/>
    <property type="evidence" value="ECO:0007669"/>
    <property type="project" value="UniProtKB-KW"/>
</dbReference>
<evidence type="ECO:0000256" key="3">
    <source>
        <dbReference type="ARBA" id="ARBA00023152"/>
    </source>
</evidence>
<evidence type="ECO:0000256" key="2">
    <source>
        <dbReference type="ARBA" id="ARBA00005028"/>
    </source>
</evidence>
<comment type="catalytic activity">
    <reaction evidence="5">
        <text>D-glucose + ATP = D-glucose 6-phosphate + ADP + H(+)</text>
        <dbReference type="Rhea" id="RHEA:17825"/>
        <dbReference type="ChEBI" id="CHEBI:4167"/>
        <dbReference type="ChEBI" id="CHEBI:15378"/>
        <dbReference type="ChEBI" id="CHEBI:30616"/>
        <dbReference type="ChEBI" id="CHEBI:61548"/>
        <dbReference type="ChEBI" id="CHEBI:456216"/>
        <dbReference type="EC" id="2.7.1.1"/>
    </reaction>
    <physiologicalReaction direction="left-to-right" evidence="5">
        <dbReference type="Rhea" id="RHEA:17826"/>
    </physiologicalReaction>
</comment>
<dbReference type="SUPFAM" id="SSF53067">
    <property type="entry name" value="Actin-like ATPase domain"/>
    <property type="match status" value="1"/>
</dbReference>
<keyword evidence="6" id="KW-0547">Nucleotide-binding</keyword>
<dbReference type="InterPro" id="IPR001312">
    <property type="entry name" value="Hexokinase"/>
</dbReference>
<dbReference type="InterPro" id="IPR022672">
    <property type="entry name" value="Hexokinase_N"/>
</dbReference>
<evidence type="ECO:0000256" key="1">
    <source>
        <dbReference type="ARBA" id="ARBA00004888"/>
    </source>
</evidence>
<dbReference type="PANTHER" id="PTHR19443:SF1">
    <property type="entry name" value="HEXOKINASE-3"/>
    <property type="match status" value="1"/>
</dbReference>
<evidence type="ECO:0000256" key="4">
    <source>
        <dbReference type="ARBA" id="ARBA00044613"/>
    </source>
</evidence>
<dbReference type="GO" id="GO:0019158">
    <property type="term" value="F:mannokinase activity"/>
    <property type="evidence" value="ECO:0007669"/>
    <property type="project" value="TreeGrafter"/>
</dbReference>
<keyword evidence="9" id="KW-1185">Reference proteome</keyword>
<dbReference type="PROSITE" id="PS00378">
    <property type="entry name" value="HEXOKINASE_1"/>
    <property type="match status" value="1"/>
</dbReference>
<dbReference type="InterPro" id="IPR019807">
    <property type="entry name" value="Hexokinase_BS"/>
</dbReference>
<comment type="pathway">
    <text evidence="2">Carbohydrate metabolism; hexose metabolism.</text>
</comment>
<evidence type="ECO:0000256" key="6">
    <source>
        <dbReference type="RuleBase" id="RU362007"/>
    </source>
</evidence>
<dbReference type="PROSITE" id="PS51748">
    <property type="entry name" value="HEXOKINASE_2"/>
    <property type="match status" value="1"/>
</dbReference>
<dbReference type="FunFam" id="3.30.420.40:FF:000095">
    <property type="entry name" value="Phosphotransferase"/>
    <property type="match status" value="1"/>
</dbReference>
<proteinExistence type="inferred from homology"/>
<dbReference type="GO" id="GO:0005829">
    <property type="term" value="C:cytosol"/>
    <property type="evidence" value="ECO:0007669"/>
    <property type="project" value="TreeGrafter"/>
</dbReference>
<evidence type="ECO:0000256" key="5">
    <source>
        <dbReference type="ARBA" id="ARBA00048160"/>
    </source>
</evidence>
<reference evidence="8 9" key="1">
    <citation type="journal article" date="2018" name="Nat. Ecol. Evol.">
        <title>Shark genomes provide insights into elasmobranch evolution and the origin of vertebrates.</title>
        <authorList>
            <person name="Hara Y"/>
            <person name="Yamaguchi K"/>
            <person name="Onimaru K"/>
            <person name="Kadota M"/>
            <person name="Koyanagi M"/>
            <person name="Keeley SD"/>
            <person name="Tatsumi K"/>
            <person name="Tanaka K"/>
            <person name="Motone F"/>
            <person name="Kageyama Y"/>
            <person name="Nozu R"/>
            <person name="Adachi N"/>
            <person name="Nishimura O"/>
            <person name="Nakagawa R"/>
            <person name="Tanegashima C"/>
            <person name="Kiyatake I"/>
            <person name="Matsumoto R"/>
            <person name="Murakumo K"/>
            <person name="Nishida K"/>
            <person name="Terakita A"/>
            <person name="Kuratani S"/>
            <person name="Sato K"/>
            <person name="Hyodo S Kuraku.S."/>
        </authorList>
    </citation>
    <scope>NUCLEOTIDE SEQUENCE [LARGE SCALE GENOMIC DNA]</scope>
</reference>
<comment type="caution">
    <text evidence="8">The sequence shown here is derived from an EMBL/GenBank/DDBJ whole genome shotgun (WGS) entry which is preliminary data.</text>
</comment>
<feature type="domain" description="Hexokinase N-terminal" evidence="7">
    <location>
        <begin position="13"/>
        <end position="210"/>
    </location>
</feature>
<dbReference type="Proteomes" id="UP000287033">
    <property type="component" value="Unassembled WGS sequence"/>
</dbReference>
<dbReference type="GO" id="GO:0005739">
    <property type="term" value="C:mitochondrion"/>
    <property type="evidence" value="ECO:0007669"/>
    <property type="project" value="TreeGrafter"/>
</dbReference>